<evidence type="ECO:0000313" key="1">
    <source>
        <dbReference type="EMBL" id="MDF4024021.1"/>
    </source>
</evidence>
<reference evidence="1 2" key="1">
    <citation type="journal article" date="2024" name="Curr. Microbiol.">
        <title>Luteibacter sahnii sp. nov., A Novel Yellow-Colored Xanthomonadin Pigment Producing Probiotic Bacterium from Healthy Rice Seed Microbiome.</title>
        <authorList>
            <person name="Jaiswal G."/>
            <person name="Rana R."/>
            <person name="Nayak P.K."/>
            <person name="Chouhan R."/>
            <person name="Gandhi S.G."/>
            <person name="Patel H.K."/>
            <person name="Patil P.B."/>
        </authorList>
    </citation>
    <scope>NUCLEOTIDE SEQUENCE [LARGE SCALE GENOMIC DNA]</scope>
    <source>
        <strain evidence="1 2">PPL201</strain>
    </source>
</reference>
<evidence type="ECO:0000313" key="2">
    <source>
        <dbReference type="Proteomes" id="UP001528850"/>
    </source>
</evidence>
<dbReference type="EMBL" id="JARJJS010000001">
    <property type="protein sequence ID" value="MDF4024021.1"/>
    <property type="molecule type" value="Genomic_DNA"/>
</dbReference>
<dbReference type="RefSeq" id="WP_320550562.1">
    <property type="nucleotide sequence ID" value="NZ_JAQLOK010000002.1"/>
</dbReference>
<accession>A0ABT6B7F9</accession>
<organism evidence="1 2">
    <name type="scientific">Luteibacter sahnii</name>
    <dbReference type="NCBI Taxonomy" id="3021977"/>
    <lineage>
        <taxon>Bacteria</taxon>
        <taxon>Pseudomonadati</taxon>
        <taxon>Pseudomonadota</taxon>
        <taxon>Gammaproteobacteria</taxon>
        <taxon>Lysobacterales</taxon>
        <taxon>Rhodanobacteraceae</taxon>
        <taxon>Luteibacter</taxon>
    </lineage>
</organism>
<name>A0ABT6B7F9_9GAMM</name>
<proteinExistence type="predicted"/>
<protein>
    <submittedName>
        <fullName evidence="1">Uncharacterized protein</fullName>
    </submittedName>
</protein>
<keyword evidence="2" id="KW-1185">Reference proteome</keyword>
<comment type="caution">
    <text evidence="1">The sequence shown here is derived from an EMBL/GenBank/DDBJ whole genome shotgun (WGS) entry which is preliminary data.</text>
</comment>
<gene>
    <name evidence="1" type="ORF">P3W24_03405</name>
</gene>
<dbReference type="Proteomes" id="UP001528850">
    <property type="component" value="Unassembled WGS sequence"/>
</dbReference>
<sequence>MPQLPVGFNSADNAHTIGLNERGTLDALCQQGLVHKKGKEILVTGDELLARAMVARRHVIWVMTIETWLNESR</sequence>